<dbReference type="PANTHER" id="PTHR43975">
    <property type="entry name" value="ZGC:101858"/>
    <property type="match status" value="1"/>
</dbReference>
<accession>A0ABD0K075</accession>
<dbReference type="InterPro" id="IPR057326">
    <property type="entry name" value="KR_dom"/>
</dbReference>
<evidence type="ECO:0000256" key="1">
    <source>
        <dbReference type="ARBA" id="ARBA00023002"/>
    </source>
</evidence>
<dbReference type="PRINTS" id="PR00081">
    <property type="entry name" value="GDHRDH"/>
</dbReference>
<dbReference type="PROSITE" id="PS00061">
    <property type="entry name" value="ADH_SHORT"/>
    <property type="match status" value="1"/>
</dbReference>
<dbReference type="GO" id="GO:0016491">
    <property type="term" value="F:oxidoreductase activity"/>
    <property type="evidence" value="ECO:0007669"/>
    <property type="project" value="UniProtKB-KW"/>
</dbReference>
<evidence type="ECO:0000313" key="3">
    <source>
        <dbReference type="EMBL" id="KAK7480573.1"/>
    </source>
</evidence>
<dbReference type="SMART" id="SM00822">
    <property type="entry name" value="PKS_KR"/>
    <property type="match status" value="1"/>
</dbReference>
<gene>
    <name evidence="3" type="ORF">BaRGS_00028149</name>
</gene>
<dbReference type="PANTHER" id="PTHR43975:SF2">
    <property type="entry name" value="EG:BACR7A4.14 PROTEIN-RELATED"/>
    <property type="match status" value="1"/>
</dbReference>
<keyword evidence="4" id="KW-1185">Reference proteome</keyword>
<dbReference type="GO" id="GO:0006629">
    <property type="term" value="P:lipid metabolic process"/>
    <property type="evidence" value="ECO:0007669"/>
    <property type="project" value="UniProtKB-ARBA"/>
</dbReference>
<protein>
    <recommendedName>
        <fullName evidence="2">Ketoreductase domain-containing protein</fullName>
    </recommendedName>
</protein>
<dbReference type="FunFam" id="3.40.50.720:FF:000084">
    <property type="entry name" value="Short-chain dehydrogenase reductase"/>
    <property type="match status" value="1"/>
</dbReference>
<dbReference type="EMBL" id="JACVVK020000278">
    <property type="protein sequence ID" value="KAK7480573.1"/>
    <property type="molecule type" value="Genomic_DNA"/>
</dbReference>
<organism evidence="3 4">
    <name type="scientific">Batillaria attramentaria</name>
    <dbReference type="NCBI Taxonomy" id="370345"/>
    <lineage>
        <taxon>Eukaryota</taxon>
        <taxon>Metazoa</taxon>
        <taxon>Spiralia</taxon>
        <taxon>Lophotrochozoa</taxon>
        <taxon>Mollusca</taxon>
        <taxon>Gastropoda</taxon>
        <taxon>Caenogastropoda</taxon>
        <taxon>Sorbeoconcha</taxon>
        <taxon>Cerithioidea</taxon>
        <taxon>Batillariidae</taxon>
        <taxon>Batillaria</taxon>
    </lineage>
</organism>
<comment type="caution">
    <text evidence="3">The sequence shown here is derived from an EMBL/GenBank/DDBJ whole genome shotgun (WGS) entry which is preliminary data.</text>
</comment>
<keyword evidence="1" id="KW-0560">Oxidoreductase</keyword>
<dbReference type="InterPro" id="IPR020904">
    <property type="entry name" value="Sc_DH/Rdtase_CS"/>
</dbReference>
<dbReference type="Gene3D" id="3.40.50.720">
    <property type="entry name" value="NAD(P)-binding Rossmann-like Domain"/>
    <property type="match status" value="1"/>
</dbReference>
<dbReference type="InterPro" id="IPR002347">
    <property type="entry name" value="SDR_fam"/>
</dbReference>
<dbReference type="AlphaFoldDB" id="A0ABD0K075"/>
<reference evidence="3 4" key="1">
    <citation type="journal article" date="2023" name="Sci. Data">
        <title>Genome assembly of the Korean intertidal mud-creeper Batillaria attramentaria.</title>
        <authorList>
            <person name="Patra A.K."/>
            <person name="Ho P.T."/>
            <person name="Jun S."/>
            <person name="Lee S.J."/>
            <person name="Kim Y."/>
            <person name="Won Y.J."/>
        </authorList>
    </citation>
    <scope>NUCLEOTIDE SEQUENCE [LARGE SCALE GENOMIC DNA]</scope>
    <source>
        <strain evidence="3">Wonlab-2016</strain>
    </source>
</reference>
<sequence>MASLLNKVVLVTGASTGIGAYTAKYMAKYKPKLVLVARSQDKLKAVQKSCIGAGCAEDSVVTMTADLGKHEDLERVVSGAVSAFGQLDVLMNNAAAFAMNDVEHTTPEAYDRCMAVNIRTPFFLSQAAIAHLKKMQGSIVNISSVSAHLADNNFAAYSISKAALEHFTRIMAYELAPSNVRVNAISVGFTLTDTKLDYARIMGMAPEFADPRSEAMLKSQRLGGACSMEDIAKVVTFLTSDLASAVTGTCVPVDRGCLLTAEGDEAGDQFLNTGDFNPVPTEVKMKELAETFAKSGGGMPKDRK</sequence>
<dbReference type="Pfam" id="PF13561">
    <property type="entry name" value="adh_short_C2"/>
    <property type="match status" value="1"/>
</dbReference>
<feature type="domain" description="Ketoreductase" evidence="2">
    <location>
        <begin position="7"/>
        <end position="188"/>
    </location>
</feature>
<dbReference type="PRINTS" id="PR00080">
    <property type="entry name" value="SDRFAMILY"/>
</dbReference>
<evidence type="ECO:0000259" key="2">
    <source>
        <dbReference type="SMART" id="SM00822"/>
    </source>
</evidence>
<dbReference type="Proteomes" id="UP001519460">
    <property type="component" value="Unassembled WGS sequence"/>
</dbReference>
<dbReference type="SUPFAM" id="SSF51735">
    <property type="entry name" value="NAD(P)-binding Rossmann-fold domains"/>
    <property type="match status" value="1"/>
</dbReference>
<proteinExistence type="predicted"/>
<dbReference type="InterPro" id="IPR036291">
    <property type="entry name" value="NAD(P)-bd_dom_sf"/>
</dbReference>
<evidence type="ECO:0000313" key="4">
    <source>
        <dbReference type="Proteomes" id="UP001519460"/>
    </source>
</evidence>
<name>A0ABD0K075_9CAEN</name>